<evidence type="ECO:0000313" key="2">
    <source>
        <dbReference type="EMBL" id="PGH00008.1"/>
    </source>
</evidence>
<dbReference type="AlphaFoldDB" id="A0A2B7WU66"/>
<organism evidence="2 3">
    <name type="scientific">Polytolypa hystricis (strain UAMH7299)</name>
    <dbReference type="NCBI Taxonomy" id="1447883"/>
    <lineage>
        <taxon>Eukaryota</taxon>
        <taxon>Fungi</taxon>
        <taxon>Dikarya</taxon>
        <taxon>Ascomycota</taxon>
        <taxon>Pezizomycotina</taxon>
        <taxon>Eurotiomycetes</taxon>
        <taxon>Eurotiomycetidae</taxon>
        <taxon>Onygenales</taxon>
        <taxon>Onygenales incertae sedis</taxon>
        <taxon>Polytolypa</taxon>
    </lineage>
</organism>
<proteinExistence type="predicted"/>
<feature type="compositionally biased region" description="Basic and acidic residues" evidence="1">
    <location>
        <begin position="83"/>
        <end position="92"/>
    </location>
</feature>
<comment type="caution">
    <text evidence="2">The sequence shown here is derived from an EMBL/GenBank/DDBJ whole genome shotgun (WGS) entry which is preliminary data.</text>
</comment>
<dbReference type="STRING" id="1447883.A0A2B7WU66"/>
<dbReference type="EMBL" id="PDNA01000260">
    <property type="protein sequence ID" value="PGH00008.1"/>
    <property type="molecule type" value="Genomic_DNA"/>
</dbReference>
<feature type="region of interest" description="Disordered" evidence="1">
    <location>
        <begin position="78"/>
        <end position="106"/>
    </location>
</feature>
<sequence length="106" mass="11613">MPGNVFYTALIESIYSINVASSSATVSYTGESDASLSEKWRELSGNEKGVALALNLVWTDLSANSLVRTRGWLSEPRPRVAKRSTDIHRRSETTTNVPVASASRRI</sequence>
<accession>A0A2B7WU66</accession>
<name>A0A2B7WU66_POLH7</name>
<evidence type="ECO:0000313" key="3">
    <source>
        <dbReference type="Proteomes" id="UP000224634"/>
    </source>
</evidence>
<dbReference type="Proteomes" id="UP000224634">
    <property type="component" value="Unassembled WGS sequence"/>
</dbReference>
<gene>
    <name evidence="2" type="ORF">AJ80_09245</name>
</gene>
<evidence type="ECO:0000256" key="1">
    <source>
        <dbReference type="SAM" id="MobiDB-lite"/>
    </source>
</evidence>
<keyword evidence="3" id="KW-1185">Reference proteome</keyword>
<reference evidence="2 3" key="1">
    <citation type="submission" date="2017-10" db="EMBL/GenBank/DDBJ databases">
        <title>Comparative genomics in systemic dimorphic fungi from Ajellomycetaceae.</title>
        <authorList>
            <person name="Munoz J.F."/>
            <person name="Mcewen J.G."/>
            <person name="Clay O.K."/>
            <person name="Cuomo C.A."/>
        </authorList>
    </citation>
    <scope>NUCLEOTIDE SEQUENCE [LARGE SCALE GENOMIC DNA]</scope>
    <source>
        <strain evidence="2 3">UAMH7299</strain>
    </source>
</reference>
<protein>
    <submittedName>
        <fullName evidence="2">Uncharacterized protein</fullName>
    </submittedName>
</protein>
<dbReference type="OrthoDB" id="3034003at2759"/>